<dbReference type="PANTHER" id="PTHR32039:SF7">
    <property type="entry name" value="COMPETENCE PROTEIN COMM"/>
    <property type="match status" value="1"/>
</dbReference>
<dbReference type="InterPro" id="IPR003593">
    <property type="entry name" value="AAA+_ATPase"/>
</dbReference>
<reference evidence="3 4" key="1">
    <citation type="submission" date="2015-04" db="EMBL/GenBank/DDBJ databases">
        <title>Complete Genome Sequence of Brevibacterium flavum ATCC 15168.</title>
        <authorList>
            <person name="Ahn J."/>
            <person name="Park G."/>
            <person name="Jeon W."/>
            <person name="Jang Y."/>
            <person name="Jang M."/>
            <person name="Lee H."/>
            <person name="Lee H."/>
        </authorList>
    </citation>
    <scope>NUCLEOTIDE SEQUENCE [LARGE SCALE GENOMIC DNA]</scope>
    <source>
        <strain evidence="3 4">ATCC 15168</strain>
    </source>
</reference>
<dbReference type="InterPro" id="IPR020568">
    <property type="entry name" value="Ribosomal_Su5_D2-typ_SF"/>
</dbReference>
<dbReference type="Gene3D" id="3.40.50.300">
    <property type="entry name" value="P-loop containing nucleotide triphosphate hydrolases"/>
    <property type="match status" value="1"/>
</dbReference>
<protein>
    <submittedName>
        <fullName evidence="3">ATPase</fullName>
    </submittedName>
</protein>
<feature type="domain" description="AAA+ ATPase" evidence="2">
    <location>
        <begin position="212"/>
        <end position="392"/>
    </location>
</feature>
<evidence type="ECO:0000313" key="4">
    <source>
        <dbReference type="Proteomes" id="UP000034037"/>
    </source>
</evidence>
<evidence type="ECO:0000313" key="3">
    <source>
        <dbReference type="EMBL" id="AKF27767.1"/>
    </source>
</evidence>
<proteinExistence type="inferred from homology"/>
<sequence length="507" mass="53916">MALGRTISTAQLGVQAKIVRVEANVGPGLPGTYIVGLADTAISESRDRIKTAVQNSGLMWPKTKVIINLSPASMRKQGSQCDLAMTVAVLIAHGSNPKAMFHAQNTLFLGEVALDGTLLPVTGVLPALLAAKEEGIGKIVIPEGNAQEAGLVEDPSVFLAHSIDQVMRWLDGEEALPQPGLFNDENSLKLPDMRDVVGQPEARFAAEVAAAGGHHMLMIGPPGSGKSMIAERIPSLLPELSPQQMIEATAVHSVVGRTFSGPVSRAPFISPHHNVSKAALLGGGSGSPLPGAISLAHHGVLFLDEVSEIPASILDSLRTPLEYGSIRIIRSRHDVTFPAQFQLILAANPCRCGAEQPQECVCSGSARATYLNNLSGPLRDRLDMVVATHSKGAVLRSDDVEASAPIADRVAQARERAAFRWRRSGLGNLVNAHVDPHFLRRNFAATEDAMVYLGAFLAEGAISQRGCDRAIKLGWTLCDLDGEQQPNLDHIARAMELRGTTYSEVAA</sequence>
<organism evidence="3 4">
    <name type="scientific">[Brevibacterium] flavum</name>
    <dbReference type="NCBI Taxonomy" id="92706"/>
    <lineage>
        <taxon>Bacteria</taxon>
        <taxon>Bacillati</taxon>
        <taxon>Actinomycetota</taxon>
        <taxon>Actinomycetes</taxon>
        <taxon>Mycobacteriales</taxon>
        <taxon>Corynebacteriaceae</taxon>
        <taxon>Corynebacterium</taxon>
    </lineage>
</organism>
<keyword evidence="4" id="KW-1185">Reference proteome</keyword>
<dbReference type="EMBL" id="CP011309">
    <property type="protein sequence ID" value="AKF27767.1"/>
    <property type="molecule type" value="Genomic_DNA"/>
</dbReference>
<dbReference type="RefSeq" id="WP_003861753.1">
    <property type="nucleotide sequence ID" value="NZ_CP011309.1"/>
</dbReference>
<comment type="similarity">
    <text evidence="1">Belongs to the Mg-chelatase subunits D/I family. ComM subfamily.</text>
</comment>
<dbReference type="AlphaFoldDB" id="A0A0F6WQZ1"/>
<evidence type="ECO:0000256" key="1">
    <source>
        <dbReference type="ARBA" id="ARBA00006354"/>
    </source>
</evidence>
<dbReference type="Pfam" id="PF13541">
    <property type="entry name" value="ChlI"/>
    <property type="match status" value="1"/>
</dbReference>
<dbReference type="Proteomes" id="UP000034037">
    <property type="component" value="Chromosome"/>
</dbReference>
<dbReference type="SUPFAM" id="SSF52540">
    <property type="entry name" value="P-loop containing nucleoside triphosphate hydrolases"/>
    <property type="match status" value="1"/>
</dbReference>
<dbReference type="HOGENOM" id="CLU_026145_1_0_11"/>
<dbReference type="InterPro" id="IPR025158">
    <property type="entry name" value="Mg_chelat-rel_C"/>
</dbReference>
<dbReference type="NCBIfam" id="TIGR00368">
    <property type="entry name" value="YifB family Mg chelatase-like AAA ATPase"/>
    <property type="match status" value="1"/>
</dbReference>
<dbReference type="GO" id="GO:0005524">
    <property type="term" value="F:ATP binding"/>
    <property type="evidence" value="ECO:0007669"/>
    <property type="project" value="InterPro"/>
</dbReference>
<dbReference type="Pfam" id="PF13335">
    <property type="entry name" value="Mg_chelatase_C"/>
    <property type="match status" value="1"/>
</dbReference>
<dbReference type="SMART" id="SM00382">
    <property type="entry name" value="AAA"/>
    <property type="match status" value="1"/>
</dbReference>
<dbReference type="InterPro" id="IPR014721">
    <property type="entry name" value="Ribsml_uS5_D2-typ_fold_subgr"/>
</dbReference>
<evidence type="ECO:0000259" key="2">
    <source>
        <dbReference type="SMART" id="SM00382"/>
    </source>
</evidence>
<dbReference type="InterPro" id="IPR027417">
    <property type="entry name" value="P-loop_NTPase"/>
</dbReference>
<dbReference type="Gene3D" id="3.30.230.10">
    <property type="match status" value="1"/>
</dbReference>
<name>A0A0F6WQZ1_9CORY</name>
<accession>A0A0F6WQZ1</accession>
<dbReference type="Pfam" id="PF01078">
    <property type="entry name" value="Mg_chelatase"/>
    <property type="match status" value="1"/>
</dbReference>
<dbReference type="PANTHER" id="PTHR32039">
    <property type="entry name" value="MAGNESIUM-CHELATASE SUBUNIT CHLI"/>
    <property type="match status" value="1"/>
</dbReference>
<dbReference type="InterPro" id="IPR004482">
    <property type="entry name" value="Mg_chelat-rel"/>
</dbReference>
<gene>
    <name evidence="3" type="ORF">YH66_09495</name>
</gene>
<dbReference type="SUPFAM" id="SSF54211">
    <property type="entry name" value="Ribosomal protein S5 domain 2-like"/>
    <property type="match status" value="1"/>
</dbReference>
<dbReference type="PATRIC" id="fig|92706.3.peg.1979"/>
<dbReference type="InterPro" id="IPR045006">
    <property type="entry name" value="CHLI-like"/>
</dbReference>
<dbReference type="InterPro" id="IPR000523">
    <property type="entry name" value="Mg_chelatse_chII-like_cat_dom"/>
</dbReference>